<organism evidence="1">
    <name type="scientific">bioreactor metagenome</name>
    <dbReference type="NCBI Taxonomy" id="1076179"/>
    <lineage>
        <taxon>unclassified sequences</taxon>
        <taxon>metagenomes</taxon>
        <taxon>ecological metagenomes</taxon>
    </lineage>
</organism>
<sequence>MESIKLENLRPIPVKLIMATMIPAQAVEEITTTDVLAASSKAAINSFILMPENTAAINSVAITVYMEAFMADICTKTSSTINSSIGTSRIPFDLIISLMLGK</sequence>
<dbReference type="AlphaFoldDB" id="A0A645GTB0"/>
<gene>
    <name evidence="1" type="ORF">SDC9_177524</name>
</gene>
<name>A0A645GTB0_9ZZZZ</name>
<reference evidence="1" key="1">
    <citation type="submission" date="2019-08" db="EMBL/GenBank/DDBJ databases">
        <authorList>
            <person name="Kucharzyk K."/>
            <person name="Murdoch R.W."/>
            <person name="Higgins S."/>
            <person name="Loffler F."/>
        </authorList>
    </citation>
    <scope>NUCLEOTIDE SEQUENCE</scope>
</reference>
<comment type="caution">
    <text evidence="1">The sequence shown here is derived from an EMBL/GenBank/DDBJ whole genome shotgun (WGS) entry which is preliminary data.</text>
</comment>
<dbReference type="EMBL" id="VSSQ01081049">
    <property type="protein sequence ID" value="MPN30067.1"/>
    <property type="molecule type" value="Genomic_DNA"/>
</dbReference>
<accession>A0A645GTB0</accession>
<evidence type="ECO:0000313" key="1">
    <source>
        <dbReference type="EMBL" id="MPN30067.1"/>
    </source>
</evidence>
<protein>
    <submittedName>
        <fullName evidence="1">Uncharacterized protein</fullName>
    </submittedName>
</protein>
<proteinExistence type="predicted"/>